<dbReference type="AlphaFoldDB" id="A0A225AJI6"/>
<dbReference type="OrthoDB" id="3469225at2759"/>
<evidence type="ECO:0000313" key="1">
    <source>
        <dbReference type="EMBL" id="OKL59523.1"/>
    </source>
</evidence>
<proteinExistence type="predicted"/>
<dbReference type="GeneID" id="31005175"/>
<reference evidence="1 2" key="1">
    <citation type="submission" date="2015-06" db="EMBL/GenBank/DDBJ databases">
        <title>Talaromyces atroroseus IBT 11181 draft genome.</title>
        <authorList>
            <person name="Rasmussen K.B."/>
            <person name="Rasmussen S."/>
            <person name="Petersen B."/>
            <person name="Sicheritz-Ponten T."/>
            <person name="Mortensen U.H."/>
            <person name="Thrane U."/>
        </authorList>
    </citation>
    <scope>NUCLEOTIDE SEQUENCE [LARGE SCALE GENOMIC DNA]</scope>
    <source>
        <strain evidence="1 2">IBT 11181</strain>
    </source>
</reference>
<dbReference type="PANTHER" id="PTHR37540">
    <property type="entry name" value="TRANSCRIPTION FACTOR (ACR-2), PUTATIVE-RELATED-RELATED"/>
    <property type="match status" value="1"/>
</dbReference>
<dbReference type="Pfam" id="PF11951">
    <property type="entry name" value="Fungal_trans_2"/>
    <property type="match status" value="1"/>
</dbReference>
<name>A0A225AJI6_TALAT</name>
<comment type="caution">
    <text evidence="1">The sequence shown here is derived from an EMBL/GenBank/DDBJ whole genome shotgun (WGS) entry which is preliminary data.</text>
</comment>
<dbReference type="STRING" id="1441469.A0A225AJI6"/>
<accession>A0A225AJI6</accession>
<protein>
    <recommendedName>
        <fullName evidence="3">Transcription factor domain-containing protein</fullName>
    </recommendedName>
</protein>
<evidence type="ECO:0000313" key="2">
    <source>
        <dbReference type="Proteomes" id="UP000214365"/>
    </source>
</evidence>
<keyword evidence="2" id="KW-1185">Reference proteome</keyword>
<dbReference type="RefSeq" id="XP_020119644.1">
    <property type="nucleotide sequence ID" value="XM_020267739.1"/>
</dbReference>
<dbReference type="PANTHER" id="PTHR37540:SF10">
    <property type="entry name" value="SIGMA-70 REGION 2 FAMILY PROTEIN"/>
    <property type="match status" value="1"/>
</dbReference>
<dbReference type="InterPro" id="IPR021858">
    <property type="entry name" value="Fun_TF"/>
</dbReference>
<gene>
    <name evidence="1" type="ORF">UA08_05419</name>
</gene>
<dbReference type="EMBL" id="LFMY01000007">
    <property type="protein sequence ID" value="OKL59523.1"/>
    <property type="molecule type" value="Genomic_DNA"/>
</dbReference>
<organism evidence="1 2">
    <name type="scientific">Talaromyces atroroseus</name>
    <dbReference type="NCBI Taxonomy" id="1441469"/>
    <lineage>
        <taxon>Eukaryota</taxon>
        <taxon>Fungi</taxon>
        <taxon>Dikarya</taxon>
        <taxon>Ascomycota</taxon>
        <taxon>Pezizomycotina</taxon>
        <taxon>Eurotiomycetes</taxon>
        <taxon>Eurotiomycetidae</taxon>
        <taxon>Eurotiales</taxon>
        <taxon>Trichocomaceae</taxon>
        <taxon>Talaromyces</taxon>
        <taxon>Talaromyces sect. Trachyspermi</taxon>
    </lineage>
</organism>
<dbReference type="Proteomes" id="UP000214365">
    <property type="component" value="Unassembled WGS sequence"/>
</dbReference>
<evidence type="ECO:0008006" key="3">
    <source>
        <dbReference type="Google" id="ProtNLM"/>
    </source>
</evidence>
<sequence>MRDALRGRKEQPKSVTFSLEKVSVAEDSKIREVEPGNNDKSIQKPLHSWPFPGDTHTRARELIYFMTSESDYVFRPFRTVWFSMALTDATALQLCLANAAMFMAQRRQPGMFQYDKCTEALEYYGRSLCQVTKRLENSIDCTSTGVLVTVLGFICHDLYVGIWDRWAAHMNGLRRIIQLCGGYKNISHNLTLWASWYDILGSANRDTYPQFPVFMCDIEPSTYPVTLRTPLLQQIERVLFNQKFILNCLCKVQGIANIINNHYQNPDFWRREDDLSPLYMLGPITHELLSMHRLDVECDYDSEVVFDSTQISREILRLSMLILLAALKTMYSFIVDESEELNILSTKFSRLLTLDRSRPSLLNKDGILHTLQLQLWAMLTVATLQPLSASRTLYVTEIRKCMNLLGMVSATDAFQLARDIAWIDVVAGTTLGNEPLINAINNAPLLT</sequence>